<keyword evidence="5" id="KW-1185">Reference proteome</keyword>
<dbReference type="PANTHER" id="PTHR46265:SF21">
    <property type="entry name" value="RHO GTPASE-ACTIVATING PROTEIN REN1-LIKE ISOFORM X1"/>
    <property type="match status" value="1"/>
</dbReference>
<sequence length="480" mass="53473">MQGSDSRSFGSDSNESGYDDKAKSRQHDNLRSSGNIPNQNNYGSPMKSDESAEVLLGDDPAETGLGPKLIDKNSTISNGPVHGARRAAVWGRTPAKKKLSMESIDFPFEDEAEIERLEATKIDLQNRIAEEAKENAVLQESLERRKNALHERRLSLEQEVARLQGQLNKERELRKVLEAGLEMPQGSILLSASIDEKTKAELEEIVRVEADVTNLKQTADDLGMQLNQQRELNSGFAHGSCSQARLSERGKEIETTDTFHTTEKSTRSKDNQLDKVYGDKDMKQDLPFYSNKQLPQKQMTDPARNSKSVGVTATSSSASSKKFGARDEGANNSTSSALSKLTNRLNFLKERRGQIANELQNMDKGRSSGTSVKSFERGSGLEWRHSVQNPDKFHGTIDNQSVYNSQKGLEIRSNHSPQIFENSERVRMTDGGSLQHLDKGIMEAQFAPNLERGKSESFPNVDKGRRSEGHPHVPPRTYSR</sequence>
<feature type="compositionally biased region" description="Basic and acidic residues" evidence="2">
    <location>
        <begin position="260"/>
        <end position="284"/>
    </location>
</feature>
<feature type="coiled-coil region" evidence="1">
    <location>
        <begin position="114"/>
        <end position="173"/>
    </location>
</feature>
<evidence type="ECO:0000256" key="2">
    <source>
        <dbReference type="SAM" id="MobiDB-lite"/>
    </source>
</evidence>
<evidence type="ECO:0000256" key="1">
    <source>
        <dbReference type="SAM" id="Coils"/>
    </source>
</evidence>
<organism evidence="4 5">
    <name type="scientific">Rhododendron griersonianum</name>
    <dbReference type="NCBI Taxonomy" id="479676"/>
    <lineage>
        <taxon>Eukaryota</taxon>
        <taxon>Viridiplantae</taxon>
        <taxon>Streptophyta</taxon>
        <taxon>Embryophyta</taxon>
        <taxon>Tracheophyta</taxon>
        <taxon>Spermatophyta</taxon>
        <taxon>Magnoliopsida</taxon>
        <taxon>eudicotyledons</taxon>
        <taxon>Gunneridae</taxon>
        <taxon>Pentapetalae</taxon>
        <taxon>asterids</taxon>
        <taxon>Ericales</taxon>
        <taxon>Ericaceae</taxon>
        <taxon>Ericoideae</taxon>
        <taxon>Rhodoreae</taxon>
        <taxon>Rhododendron</taxon>
    </lineage>
</organism>
<feature type="compositionally biased region" description="Basic and acidic residues" evidence="2">
    <location>
        <begin position="18"/>
        <end position="30"/>
    </location>
</feature>
<feature type="compositionally biased region" description="Polar residues" evidence="2">
    <location>
        <begin position="31"/>
        <end position="43"/>
    </location>
</feature>
<feature type="compositionally biased region" description="Basic and acidic residues" evidence="2">
    <location>
        <begin position="462"/>
        <end position="471"/>
    </location>
</feature>
<feature type="compositionally biased region" description="Polar residues" evidence="2">
    <location>
        <begin position="1"/>
        <end position="16"/>
    </location>
</feature>
<feature type="region of interest" description="Disordered" evidence="2">
    <location>
        <begin position="446"/>
        <end position="480"/>
    </location>
</feature>
<evidence type="ECO:0000259" key="3">
    <source>
        <dbReference type="Pfam" id="PF14389"/>
    </source>
</evidence>
<protein>
    <recommendedName>
        <fullName evidence="3">Ternary complex factor MIP1 leucine-zipper domain-containing protein</fullName>
    </recommendedName>
</protein>
<gene>
    <name evidence="4" type="ORF">RHGRI_021636</name>
</gene>
<reference evidence="4" key="1">
    <citation type="submission" date="2020-08" db="EMBL/GenBank/DDBJ databases">
        <title>Plant Genome Project.</title>
        <authorList>
            <person name="Zhang R.-G."/>
        </authorList>
    </citation>
    <scope>NUCLEOTIDE SEQUENCE</scope>
    <source>
        <strain evidence="4">WSP0</strain>
        <tissue evidence="4">Leaf</tissue>
    </source>
</reference>
<feature type="compositionally biased region" description="Polar residues" evidence="2">
    <location>
        <begin position="290"/>
        <end position="305"/>
    </location>
</feature>
<dbReference type="Proteomes" id="UP000823749">
    <property type="component" value="Chromosome 7"/>
</dbReference>
<dbReference type="AlphaFoldDB" id="A0AAV6JM97"/>
<dbReference type="InterPro" id="IPR025757">
    <property type="entry name" value="MIP1_Leuzipper"/>
</dbReference>
<feature type="region of interest" description="Disordered" evidence="2">
    <location>
        <begin position="357"/>
        <end position="399"/>
    </location>
</feature>
<feature type="region of interest" description="Disordered" evidence="2">
    <location>
        <begin position="1"/>
        <end position="81"/>
    </location>
</feature>
<keyword evidence="1" id="KW-0175">Coiled coil</keyword>
<feature type="region of interest" description="Disordered" evidence="2">
    <location>
        <begin position="247"/>
        <end position="337"/>
    </location>
</feature>
<name>A0AAV6JM97_9ERIC</name>
<accession>A0AAV6JM97</accession>
<dbReference type="EMBL" id="JACTNZ010000007">
    <property type="protein sequence ID" value="KAG5541853.1"/>
    <property type="molecule type" value="Genomic_DNA"/>
</dbReference>
<proteinExistence type="predicted"/>
<comment type="caution">
    <text evidence="4">The sequence shown here is derived from an EMBL/GenBank/DDBJ whole genome shotgun (WGS) entry which is preliminary data.</text>
</comment>
<evidence type="ECO:0000313" key="5">
    <source>
        <dbReference type="Proteomes" id="UP000823749"/>
    </source>
</evidence>
<dbReference type="InterPro" id="IPR052799">
    <property type="entry name" value="Rho_GAP_Regulators"/>
</dbReference>
<dbReference type="Pfam" id="PF14389">
    <property type="entry name" value="Lzipper-MIP1"/>
    <property type="match status" value="1"/>
</dbReference>
<feature type="domain" description="Ternary complex factor MIP1 leucine-zipper" evidence="3">
    <location>
        <begin position="149"/>
        <end position="229"/>
    </location>
</feature>
<feature type="compositionally biased region" description="Low complexity" evidence="2">
    <location>
        <begin position="306"/>
        <end position="321"/>
    </location>
</feature>
<evidence type="ECO:0000313" key="4">
    <source>
        <dbReference type="EMBL" id="KAG5541853.1"/>
    </source>
</evidence>
<dbReference type="PANTHER" id="PTHR46265">
    <property type="entry name" value="RHO GTPASE-ACTIVATING PROTEIN 7"/>
    <property type="match status" value="1"/>
</dbReference>